<evidence type="ECO:0000256" key="1">
    <source>
        <dbReference type="ARBA" id="ARBA00000971"/>
    </source>
</evidence>
<dbReference type="GO" id="GO:0003755">
    <property type="term" value="F:peptidyl-prolyl cis-trans isomerase activity"/>
    <property type="evidence" value="ECO:0007669"/>
    <property type="project" value="UniProtKB-UniRule"/>
</dbReference>
<evidence type="ECO:0000256" key="2">
    <source>
        <dbReference type="ARBA" id="ARBA00004496"/>
    </source>
</evidence>
<protein>
    <recommendedName>
        <fullName evidence="10">Peptidyl-prolyl cis-trans isomerase</fullName>
        <ecNumber evidence="10">5.2.1.8</ecNumber>
    </recommendedName>
</protein>
<dbReference type="EMBL" id="SZUA01000002">
    <property type="protein sequence ID" value="TKR30888.1"/>
    <property type="molecule type" value="Genomic_DNA"/>
</dbReference>
<comment type="catalytic activity">
    <reaction evidence="1 9 10">
        <text>[protein]-peptidylproline (omega=180) = [protein]-peptidylproline (omega=0)</text>
        <dbReference type="Rhea" id="RHEA:16237"/>
        <dbReference type="Rhea" id="RHEA-COMP:10747"/>
        <dbReference type="Rhea" id="RHEA-COMP:10748"/>
        <dbReference type="ChEBI" id="CHEBI:83833"/>
        <dbReference type="ChEBI" id="CHEBI:83834"/>
        <dbReference type="EC" id="5.2.1.8"/>
    </reaction>
</comment>
<dbReference type="OrthoDB" id="9808891at2"/>
<name>A0A4U5JQY4_9GAMM</name>
<organism evidence="12 13">
    <name type="scientific">Luteimonas gilva</name>
    <dbReference type="NCBI Taxonomy" id="2572684"/>
    <lineage>
        <taxon>Bacteria</taxon>
        <taxon>Pseudomonadati</taxon>
        <taxon>Pseudomonadota</taxon>
        <taxon>Gammaproteobacteria</taxon>
        <taxon>Lysobacterales</taxon>
        <taxon>Lysobacteraceae</taxon>
        <taxon>Luteimonas</taxon>
    </lineage>
</organism>
<accession>A0A4U5JQY4</accession>
<dbReference type="AlphaFoldDB" id="A0A4U5JQY4"/>
<evidence type="ECO:0000256" key="3">
    <source>
        <dbReference type="ARBA" id="ARBA00006577"/>
    </source>
</evidence>
<keyword evidence="4" id="KW-0963">Cytoplasm</keyword>
<evidence type="ECO:0000256" key="7">
    <source>
        <dbReference type="ARBA" id="ARBA00023235"/>
    </source>
</evidence>
<dbReference type="PANTHER" id="PTHR47861:SF3">
    <property type="entry name" value="FKBP-TYPE PEPTIDYL-PROLYL CIS-TRANS ISOMERASE SLYD"/>
    <property type="match status" value="1"/>
</dbReference>
<dbReference type="Proteomes" id="UP000308707">
    <property type="component" value="Unassembled WGS sequence"/>
</dbReference>
<evidence type="ECO:0000256" key="5">
    <source>
        <dbReference type="ARBA" id="ARBA00023110"/>
    </source>
</evidence>
<sequence length="210" mass="23137">MRTRWRRGWTGWKSPKCVEMPARDAKKPGPPRLFCARDTHYFNDPAGIVPGHRRRRGNFMEIADRRIATFHFTLFDQDGRQLTTTRGQDPAVHMHGTGGIVPGLEKALAGKQAGDQFEVSVPPEQGFGAHHPELVQTLPRSMFNSARAPEVGEKLLAQTARGPLDVVVTGVDGDTITVDGNHPLAGKTFKIDVEVVDVRVATPQELQFGV</sequence>
<evidence type="ECO:0000256" key="6">
    <source>
        <dbReference type="ARBA" id="ARBA00023186"/>
    </source>
</evidence>
<dbReference type="InterPro" id="IPR001179">
    <property type="entry name" value="PPIase_FKBP_dom"/>
</dbReference>
<reference evidence="12 13" key="1">
    <citation type="submission" date="2019-04" db="EMBL/GenBank/DDBJ databases">
        <title>Reference strain of H23.</title>
        <authorList>
            <person name="Luo X."/>
        </authorList>
    </citation>
    <scope>NUCLEOTIDE SEQUENCE [LARGE SCALE GENOMIC DNA]</scope>
    <source>
        <strain evidence="12 13">H23</strain>
    </source>
</reference>
<dbReference type="PROSITE" id="PS50059">
    <property type="entry name" value="FKBP_PPIASE"/>
    <property type="match status" value="1"/>
</dbReference>
<evidence type="ECO:0000313" key="13">
    <source>
        <dbReference type="Proteomes" id="UP000308707"/>
    </source>
</evidence>
<dbReference type="GO" id="GO:0042026">
    <property type="term" value="P:protein refolding"/>
    <property type="evidence" value="ECO:0007669"/>
    <property type="project" value="UniProtKB-ARBA"/>
</dbReference>
<dbReference type="Pfam" id="PF00254">
    <property type="entry name" value="FKBP_C"/>
    <property type="match status" value="1"/>
</dbReference>
<comment type="function">
    <text evidence="8">Also involved in hydrogenase metallocenter assembly, probably by participating in the nickel insertion step. This function in hydrogenase biosynthesis requires chaperone activity and the presence of the metal-binding domain, but not PPIase activity.</text>
</comment>
<feature type="domain" description="PPIase FKBP-type" evidence="11">
    <location>
        <begin position="65"/>
        <end position="139"/>
    </location>
</feature>
<evidence type="ECO:0000259" key="11">
    <source>
        <dbReference type="PROSITE" id="PS50059"/>
    </source>
</evidence>
<keyword evidence="5 9" id="KW-0697">Rotamase</keyword>
<keyword evidence="6" id="KW-0143">Chaperone</keyword>
<gene>
    <name evidence="12" type="ORF">FCE95_12405</name>
</gene>
<keyword evidence="13" id="KW-1185">Reference proteome</keyword>
<dbReference type="EC" id="5.2.1.8" evidence="10"/>
<comment type="similarity">
    <text evidence="3 10">Belongs to the FKBP-type PPIase family.</text>
</comment>
<dbReference type="SUPFAM" id="SSF54534">
    <property type="entry name" value="FKBP-like"/>
    <property type="match status" value="1"/>
</dbReference>
<evidence type="ECO:0000256" key="8">
    <source>
        <dbReference type="ARBA" id="ARBA00037071"/>
    </source>
</evidence>
<dbReference type="GO" id="GO:0005737">
    <property type="term" value="C:cytoplasm"/>
    <property type="evidence" value="ECO:0007669"/>
    <property type="project" value="UniProtKB-SubCell"/>
</dbReference>
<evidence type="ECO:0000256" key="4">
    <source>
        <dbReference type="ARBA" id="ARBA00022490"/>
    </source>
</evidence>
<comment type="caution">
    <text evidence="12">The sequence shown here is derived from an EMBL/GenBank/DDBJ whole genome shotgun (WGS) entry which is preliminary data.</text>
</comment>
<evidence type="ECO:0000256" key="10">
    <source>
        <dbReference type="RuleBase" id="RU003915"/>
    </source>
</evidence>
<comment type="subcellular location">
    <subcellularLocation>
        <location evidence="2">Cytoplasm</location>
    </subcellularLocation>
</comment>
<proteinExistence type="inferred from homology"/>
<dbReference type="Gene3D" id="3.10.50.40">
    <property type="match status" value="1"/>
</dbReference>
<evidence type="ECO:0000313" key="12">
    <source>
        <dbReference type="EMBL" id="TKR30888.1"/>
    </source>
</evidence>
<keyword evidence="7 9" id="KW-0413">Isomerase</keyword>
<dbReference type="PANTHER" id="PTHR47861">
    <property type="entry name" value="FKBP-TYPE PEPTIDYL-PROLYL CIS-TRANS ISOMERASE SLYD"/>
    <property type="match status" value="1"/>
</dbReference>
<evidence type="ECO:0000256" key="9">
    <source>
        <dbReference type="PROSITE-ProRule" id="PRU00277"/>
    </source>
</evidence>
<dbReference type="InterPro" id="IPR046357">
    <property type="entry name" value="PPIase_dom_sf"/>
</dbReference>